<proteinExistence type="predicted"/>
<keyword evidence="1" id="KW-0732">Signal</keyword>
<dbReference type="PANTHER" id="PTHR38013:SF1">
    <property type="entry name" value="GLYCOPROTEIN_POLYSACCHARIDE METABOLISM"/>
    <property type="match status" value="1"/>
</dbReference>
<dbReference type="PANTHER" id="PTHR38013">
    <property type="entry name" value="GLYCOPROTEIN/POLYSACCHARIDE METABOLISM"/>
    <property type="match status" value="1"/>
</dbReference>
<dbReference type="Pfam" id="PF09619">
    <property type="entry name" value="YscW"/>
    <property type="match status" value="1"/>
</dbReference>
<organism evidence="2 3">
    <name type="scientific">Crenobacter oryzisoli</name>
    <dbReference type="NCBI Taxonomy" id="3056844"/>
    <lineage>
        <taxon>Bacteria</taxon>
        <taxon>Pseudomonadati</taxon>
        <taxon>Pseudomonadota</taxon>
        <taxon>Betaproteobacteria</taxon>
        <taxon>Neisseriales</taxon>
        <taxon>Neisseriaceae</taxon>
        <taxon>Crenobacter</taxon>
    </lineage>
</organism>
<dbReference type="RefSeq" id="WP_289828487.1">
    <property type="nucleotide sequence ID" value="NZ_JAUEDK010000004.1"/>
</dbReference>
<name>A0ABT7XJH6_9NEIS</name>
<accession>A0ABT7XJH6</accession>
<comment type="caution">
    <text evidence="2">The sequence shown here is derived from an EMBL/GenBank/DDBJ whole genome shotgun (WGS) entry which is preliminary data.</text>
</comment>
<feature type="chain" id="PRO_5046747061" evidence="1">
    <location>
        <begin position="29"/>
        <end position="142"/>
    </location>
</feature>
<gene>
    <name evidence="2" type="ORF">QU481_03400</name>
</gene>
<feature type="signal peptide" evidence="1">
    <location>
        <begin position="1"/>
        <end position="28"/>
    </location>
</feature>
<dbReference type="InterPro" id="IPR039366">
    <property type="entry name" value="Pilotin"/>
</dbReference>
<reference evidence="2" key="1">
    <citation type="submission" date="2023-06" db="EMBL/GenBank/DDBJ databases">
        <authorList>
            <person name="Zhang S."/>
        </authorList>
    </citation>
    <scope>NUCLEOTIDE SEQUENCE</scope>
    <source>
        <strain evidence="2">SG2303</strain>
    </source>
</reference>
<protein>
    <submittedName>
        <fullName evidence="2">YbaY family lipoprotein</fullName>
    </submittedName>
</protein>
<keyword evidence="2" id="KW-0449">Lipoprotein</keyword>
<dbReference type="Proteomes" id="UP001168540">
    <property type="component" value="Unassembled WGS sequence"/>
</dbReference>
<evidence type="ECO:0000256" key="1">
    <source>
        <dbReference type="SAM" id="SignalP"/>
    </source>
</evidence>
<evidence type="ECO:0000313" key="3">
    <source>
        <dbReference type="Proteomes" id="UP001168540"/>
    </source>
</evidence>
<evidence type="ECO:0000313" key="2">
    <source>
        <dbReference type="EMBL" id="MDN0073938.1"/>
    </source>
</evidence>
<sequence>MTAITITMKRRLLLAGLAASLLAGCATGGGYTPTYLNGSVTVPADSKLQLSKVHVKVRLLDVSQADAPAGVLAEQYLNRPRAFPMPFSLCYDRRALLPGHRYAVDAQLFVDGELKMLNAAQVPVLDQASPAEPTVSLERIGN</sequence>
<dbReference type="InterPro" id="IPR053196">
    <property type="entry name" value="Lipoprotein_YbaY-like"/>
</dbReference>
<keyword evidence="3" id="KW-1185">Reference proteome</keyword>
<dbReference type="EMBL" id="JAUEDK010000004">
    <property type="protein sequence ID" value="MDN0073938.1"/>
    <property type="molecule type" value="Genomic_DNA"/>
</dbReference>